<evidence type="ECO:0000313" key="2">
    <source>
        <dbReference type="EMBL" id="MCR6503770.1"/>
    </source>
</evidence>
<organism evidence="2 3">
    <name type="scientific">Bacteroides muris</name>
    <name type="common">ex Fokt et al. 2023</name>
    <dbReference type="NCBI Taxonomy" id="2937417"/>
    <lineage>
        <taxon>Bacteria</taxon>
        <taxon>Pseudomonadati</taxon>
        <taxon>Bacteroidota</taxon>
        <taxon>Bacteroidia</taxon>
        <taxon>Bacteroidales</taxon>
        <taxon>Bacteroidaceae</taxon>
        <taxon>Bacteroides</taxon>
    </lineage>
</organism>
<reference evidence="2" key="2">
    <citation type="submission" date="2022-04" db="EMBL/GenBank/DDBJ databases">
        <authorList>
            <person name="Fokt H."/>
            <person name="Baines J."/>
        </authorList>
    </citation>
    <scope>NUCLEOTIDE SEQUENCE</scope>
    <source>
        <strain evidence="2">KH365_2</strain>
    </source>
</reference>
<reference evidence="2" key="1">
    <citation type="journal article" date="2022" name="Arch. Microbiol.">
        <title>Bacteroides muris sp. nov. isolated from the cecum of wild-derived house mice.</title>
        <authorList>
            <person name="Fokt H."/>
            <person name="Unni R."/>
            <person name="Repnik U."/>
            <person name="Schmitz R.A."/>
            <person name="Bramkamp M."/>
            <person name="Baines J.F."/>
            <person name="Unterweger D."/>
        </authorList>
    </citation>
    <scope>NUCLEOTIDE SEQUENCE</scope>
    <source>
        <strain evidence="2">KH365_2</strain>
    </source>
</reference>
<evidence type="ECO:0000313" key="3">
    <source>
        <dbReference type="Proteomes" id="UP001143192"/>
    </source>
</evidence>
<keyword evidence="2" id="KW-0067">ATP-binding</keyword>
<evidence type="ECO:0000259" key="1">
    <source>
        <dbReference type="Pfam" id="PF01695"/>
    </source>
</evidence>
<dbReference type="InterPro" id="IPR027417">
    <property type="entry name" value="P-loop_NTPase"/>
</dbReference>
<gene>
    <name evidence="2" type="ORF">M1B79_03540</name>
</gene>
<dbReference type="SUPFAM" id="SSF52540">
    <property type="entry name" value="P-loop containing nucleoside triphosphate hydrolases"/>
    <property type="match status" value="1"/>
</dbReference>
<dbReference type="Pfam" id="PF01695">
    <property type="entry name" value="IstB_IS21"/>
    <property type="match status" value="1"/>
</dbReference>
<protein>
    <submittedName>
        <fullName evidence="2">ATP-binding protein</fullName>
    </submittedName>
</protein>
<keyword evidence="2" id="KW-0547">Nucleotide-binding</keyword>
<dbReference type="InterPro" id="IPR002611">
    <property type="entry name" value="IstB_ATP-bd"/>
</dbReference>
<dbReference type="AlphaFoldDB" id="A0A9X2NQ67"/>
<dbReference type="EMBL" id="JAMZED010000005">
    <property type="protein sequence ID" value="MCR6503770.1"/>
    <property type="molecule type" value="Genomic_DNA"/>
</dbReference>
<dbReference type="Gene3D" id="3.40.50.300">
    <property type="entry name" value="P-loop containing nucleotide triphosphate hydrolases"/>
    <property type="match status" value="1"/>
</dbReference>
<dbReference type="Proteomes" id="UP001143192">
    <property type="component" value="Unassembled WGS sequence"/>
</dbReference>
<accession>A0A9X2NQ67</accession>
<dbReference type="GO" id="GO:0005524">
    <property type="term" value="F:ATP binding"/>
    <property type="evidence" value="ECO:0007669"/>
    <property type="project" value="UniProtKB-KW"/>
</dbReference>
<name>A0A9X2NQ67_9BACE</name>
<keyword evidence="3" id="KW-1185">Reference proteome</keyword>
<proteinExistence type="predicted"/>
<comment type="caution">
    <text evidence="2">The sequence shown here is derived from an EMBL/GenBank/DDBJ whole genome shotgun (WGS) entry which is preliminary data.</text>
</comment>
<feature type="domain" description="IstB-like ATP-binding" evidence="1">
    <location>
        <begin position="14"/>
        <end position="193"/>
    </location>
</feature>
<dbReference type="RefSeq" id="WP_176469365.1">
    <property type="nucleotide sequence ID" value="NZ_JAMZED010000005.1"/>
</dbReference>
<sequence>MDKQQTKDALMAAIMAEVEFRHRTFIPNDKLTAQIEKMAEWLTKEHRKFGILLCGKCGNGKSTMVKALQQLLNILGIRNEYTNRYYGMQIISAKEINALVSKDYANLARLARTDMLAIDDLGTEPLEVLNYGNVMSPIIDLLTQRYEEQLFTIITTNLTPDMIRKVYGERIADRLCEMTEIVVFDNDSYRRNNTI</sequence>